<evidence type="ECO:0000313" key="3">
    <source>
        <dbReference type="EMBL" id="RSX56269.1"/>
    </source>
</evidence>
<keyword evidence="3" id="KW-0378">Hydrolase</keyword>
<dbReference type="InterPro" id="IPR052179">
    <property type="entry name" value="DD-CPase-like"/>
</dbReference>
<gene>
    <name evidence="3" type="ORF">D2E24_1258</name>
</gene>
<feature type="transmembrane region" description="Helical" evidence="1">
    <location>
        <begin position="21"/>
        <end position="43"/>
    </location>
</feature>
<name>A0A430FTV5_9BIFI</name>
<comment type="caution">
    <text evidence="3">The sequence shown here is derived from an EMBL/GenBank/DDBJ whole genome shotgun (WGS) entry which is preliminary data.</text>
</comment>
<dbReference type="GO" id="GO:0006508">
    <property type="term" value="P:proteolysis"/>
    <property type="evidence" value="ECO:0007669"/>
    <property type="project" value="InterPro"/>
</dbReference>
<dbReference type="Pfam" id="PF02557">
    <property type="entry name" value="VanY"/>
    <property type="match status" value="1"/>
</dbReference>
<dbReference type="GO" id="GO:0004180">
    <property type="term" value="F:carboxypeptidase activity"/>
    <property type="evidence" value="ECO:0007669"/>
    <property type="project" value="UniProtKB-KW"/>
</dbReference>
<dbReference type="AlphaFoldDB" id="A0A430FTV5"/>
<proteinExistence type="predicted"/>
<keyword evidence="4" id="KW-1185">Reference proteome</keyword>
<keyword evidence="1" id="KW-0812">Transmembrane</keyword>
<evidence type="ECO:0000259" key="2">
    <source>
        <dbReference type="Pfam" id="PF02557"/>
    </source>
</evidence>
<dbReference type="Gene3D" id="3.30.1380.10">
    <property type="match status" value="1"/>
</dbReference>
<evidence type="ECO:0000256" key="1">
    <source>
        <dbReference type="SAM" id="Phobius"/>
    </source>
</evidence>
<sequence>MTTGNFDDYRRERTVRSSWRAARILLAVLTVLALAGAGGLFALGRIADIGPFSTGTPQADYRPDQWEAIVVNRWNRIPDDYPEPALTDLDGGIRVDERIAPDLNRMLDAMRAAGLDPTVTAGYRTRADQERIVRDRTFLNENQGMEEEQALQAAERAVGAPGMNEHELGLAVDVTARGTDAQARQGVAEWLAAHAWEHGFTQRYPHGREQLTGMDESPRHYRYVGADLAARLHDDGLVLEELERTA</sequence>
<keyword evidence="3" id="KW-0645">Protease</keyword>
<keyword evidence="3" id="KW-0121">Carboxypeptidase</keyword>
<dbReference type="PANTHER" id="PTHR34385">
    <property type="entry name" value="D-ALANYL-D-ALANINE CARBOXYPEPTIDASE"/>
    <property type="match status" value="1"/>
</dbReference>
<protein>
    <submittedName>
        <fullName evidence="3">D-alanyl-D-alanine carboxypeptidase</fullName>
    </submittedName>
</protein>
<dbReference type="InterPro" id="IPR003709">
    <property type="entry name" value="VanY-like_core_dom"/>
</dbReference>
<evidence type="ECO:0000313" key="4">
    <source>
        <dbReference type="Proteomes" id="UP000287470"/>
    </source>
</evidence>
<organism evidence="3 4">
    <name type="scientific">Bifidobacterium samirii</name>
    <dbReference type="NCBI Taxonomy" id="2306974"/>
    <lineage>
        <taxon>Bacteria</taxon>
        <taxon>Bacillati</taxon>
        <taxon>Actinomycetota</taxon>
        <taxon>Actinomycetes</taxon>
        <taxon>Bifidobacteriales</taxon>
        <taxon>Bifidobacteriaceae</taxon>
        <taxon>Bifidobacterium</taxon>
    </lineage>
</organism>
<keyword evidence="1" id="KW-1133">Transmembrane helix</keyword>
<reference evidence="3 4" key="1">
    <citation type="submission" date="2018-09" db="EMBL/GenBank/DDBJ databases">
        <title>Characterization of the phylogenetic diversity of five novel species belonging to the genus Bifidobacterium.</title>
        <authorList>
            <person name="Lugli G.A."/>
            <person name="Duranti S."/>
            <person name="Milani C."/>
        </authorList>
    </citation>
    <scope>NUCLEOTIDE SEQUENCE [LARGE SCALE GENOMIC DNA]</scope>
    <source>
        <strain evidence="3 4">2033B</strain>
    </source>
</reference>
<feature type="domain" description="D-alanyl-D-alanine carboxypeptidase-like core" evidence="2">
    <location>
        <begin position="94"/>
        <end position="225"/>
    </location>
</feature>
<dbReference type="OrthoDB" id="9792074at2"/>
<dbReference type="InterPro" id="IPR058193">
    <property type="entry name" value="VanY/YodJ_core_dom"/>
</dbReference>
<dbReference type="Proteomes" id="UP000287470">
    <property type="component" value="Unassembled WGS sequence"/>
</dbReference>
<dbReference type="SUPFAM" id="SSF55166">
    <property type="entry name" value="Hedgehog/DD-peptidase"/>
    <property type="match status" value="1"/>
</dbReference>
<dbReference type="PANTHER" id="PTHR34385:SF1">
    <property type="entry name" value="PEPTIDOGLYCAN L-ALANYL-D-GLUTAMATE ENDOPEPTIDASE CWLK"/>
    <property type="match status" value="1"/>
</dbReference>
<keyword evidence="1" id="KW-0472">Membrane</keyword>
<dbReference type="RefSeq" id="WP_125968527.1">
    <property type="nucleotide sequence ID" value="NZ_QXGK01000011.1"/>
</dbReference>
<dbReference type="CDD" id="cd14852">
    <property type="entry name" value="LD-carboxypeptidase"/>
    <property type="match status" value="1"/>
</dbReference>
<dbReference type="EMBL" id="QXGK01000011">
    <property type="protein sequence ID" value="RSX56269.1"/>
    <property type="molecule type" value="Genomic_DNA"/>
</dbReference>
<dbReference type="InterPro" id="IPR009045">
    <property type="entry name" value="Zn_M74/Hedgehog-like"/>
</dbReference>
<accession>A0A430FTV5</accession>